<dbReference type="AlphaFoldDB" id="A0A6A6H9Z2"/>
<proteinExistence type="predicted"/>
<gene>
    <name evidence="3" type="ORF">EV356DRAFT_466495</name>
</gene>
<evidence type="ECO:0000313" key="3">
    <source>
        <dbReference type="EMBL" id="KAF2234651.1"/>
    </source>
</evidence>
<accession>A0A6A6H9Z2</accession>
<dbReference type="GO" id="GO:0009116">
    <property type="term" value="P:nucleoside metabolic process"/>
    <property type="evidence" value="ECO:0007669"/>
    <property type="project" value="InterPro"/>
</dbReference>
<dbReference type="SUPFAM" id="SSF53167">
    <property type="entry name" value="Purine and uridine phosphorylases"/>
    <property type="match status" value="1"/>
</dbReference>
<dbReference type="PANTHER" id="PTHR46082">
    <property type="entry name" value="ATP/GTP-BINDING PROTEIN-RELATED"/>
    <property type="match status" value="1"/>
</dbReference>
<reference evidence="3" key="1">
    <citation type="journal article" date="2020" name="Stud. Mycol.">
        <title>101 Dothideomycetes genomes: a test case for predicting lifestyles and emergence of pathogens.</title>
        <authorList>
            <person name="Haridas S."/>
            <person name="Albert R."/>
            <person name="Binder M."/>
            <person name="Bloem J."/>
            <person name="Labutti K."/>
            <person name="Salamov A."/>
            <person name="Andreopoulos B."/>
            <person name="Baker S."/>
            <person name="Barry K."/>
            <person name="Bills G."/>
            <person name="Bluhm B."/>
            <person name="Cannon C."/>
            <person name="Castanera R."/>
            <person name="Culley D."/>
            <person name="Daum C."/>
            <person name="Ezra D."/>
            <person name="Gonzalez J."/>
            <person name="Henrissat B."/>
            <person name="Kuo A."/>
            <person name="Liang C."/>
            <person name="Lipzen A."/>
            <person name="Lutzoni F."/>
            <person name="Magnuson J."/>
            <person name="Mondo S."/>
            <person name="Nolan M."/>
            <person name="Ohm R."/>
            <person name="Pangilinan J."/>
            <person name="Park H.-J."/>
            <person name="Ramirez L."/>
            <person name="Alfaro M."/>
            <person name="Sun H."/>
            <person name="Tritt A."/>
            <person name="Yoshinaga Y."/>
            <person name="Zwiers L.-H."/>
            <person name="Turgeon B."/>
            <person name="Goodwin S."/>
            <person name="Spatafora J."/>
            <person name="Crous P."/>
            <person name="Grigoriev I."/>
        </authorList>
    </citation>
    <scope>NUCLEOTIDE SEQUENCE</scope>
    <source>
        <strain evidence="3">Tuck. ex Michener</strain>
    </source>
</reference>
<dbReference type="InterPro" id="IPR000845">
    <property type="entry name" value="Nucleoside_phosphorylase_d"/>
</dbReference>
<dbReference type="EMBL" id="ML991797">
    <property type="protein sequence ID" value="KAF2234651.1"/>
    <property type="molecule type" value="Genomic_DNA"/>
</dbReference>
<dbReference type="Gene3D" id="3.40.50.1580">
    <property type="entry name" value="Nucleoside phosphorylase domain"/>
    <property type="match status" value="1"/>
</dbReference>
<protein>
    <submittedName>
        <fullName evidence="3">Purine and uridine phosphorylase</fullName>
    </submittedName>
</protein>
<sequence length="555" mass="61487">MRLRLEPEEYLIALLCALPTELDAVRAVLDEEHEVLQQDKNDSNHYCFGSIGGHNAVLACPPAAQTGISSAAAVVAQMMISLRWIRFALMVGIGGGVPSGNADIRLGDVVVSYPGETHGRVIQYDFGETIPNGFAQTGLLKSPPPVLLSAVAKVRANHREKRSKLSIHSSRLHDLPEFMFTPTEPDNLFEASYDHIRGTTCEACNSQKKVKRKPRKKGEVVIHYGLVASGNQVIRDGRMRENASKAFGDVLCFEMEAAGLMNDFPCLFIRGISDYADSHKNKGWQACAAGAAATYAKELLLVIPPTDIVKIPKASEIISRAQVFYPPPPSLEGVPPVNRSVDQASEMSELGTDQSDLRIAKKTDARVLHNSSSHGFEVREKPRQYFKKGRFFMLHWSEPTGVNSSVECLNFQKIRRFMVIRGRPAHCLCLVVHTYGSQGTSKIGARASDHAVVIPAGKPVVLHPEEKELKKDPIQIIVEDSRVELDHTARLDFSRVYTVEYNLPVRNIGRIHPKDLSKFESYFIISVDIRPHEVKADEDYQMDELSTTASINAVV</sequence>
<evidence type="ECO:0000313" key="4">
    <source>
        <dbReference type="Proteomes" id="UP000800092"/>
    </source>
</evidence>
<dbReference type="InterPro" id="IPR046497">
    <property type="entry name" value="DUF6590"/>
</dbReference>
<keyword evidence="4" id="KW-1185">Reference proteome</keyword>
<feature type="domain" description="DUF6590" evidence="2">
    <location>
        <begin position="383"/>
        <end position="520"/>
    </location>
</feature>
<feature type="domain" description="Nucleoside phosphorylase" evidence="1">
    <location>
        <begin position="12"/>
        <end position="284"/>
    </location>
</feature>
<dbReference type="PANTHER" id="PTHR46082:SF11">
    <property type="entry name" value="AAA+ ATPASE DOMAIN-CONTAINING PROTEIN-RELATED"/>
    <property type="match status" value="1"/>
</dbReference>
<dbReference type="Pfam" id="PF01048">
    <property type="entry name" value="PNP_UDP_1"/>
    <property type="match status" value="1"/>
</dbReference>
<evidence type="ECO:0000259" key="2">
    <source>
        <dbReference type="Pfam" id="PF20233"/>
    </source>
</evidence>
<name>A0A6A6H9Z2_VIRVR</name>
<dbReference type="Proteomes" id="UP000800092">
    <property type="component" value="Unassembled WGS sequence"/>
</dbReference>
<evidence type="ECO:0000259" key="1">
    <source>
        <dbReference type="Pfam" id="PF01048"/>
    </source>
</evidence>
<dbReference type="InterPro" id="IPR035994">
    <property type="entry name" value="Nucleoside_phosphorylase_sf"/>
</dbReference>
<dbReference type="InterPro" id="IPR053137">
    <property type="entry name" value="NLR-like"/>
</dbReference>
<dbReference type="OrthoDB" id="3559580at2759"/>
<dbReference type="Pfam" id="PF20233">
    <property type="entry name" value="DUF6590"/>
    <property type="match status" value="1"/>
</dbReference>
<organism evidence="3 4">
    <name type="scientific">Viridothelium virens</name>
    <name type="common">Speckled blister lichen</name>
    <name type="synonym">Trypethelium virens</name>
    <dbReference type="NCBI Taxonomy" id="1048519"/>
    <lineage>
        <taxon>Eukaryota</taxon>
        <taxon>Fungi</taxon>
        <taxon>Dikarya</taxon>
        <taxon>Ascomycota</taxon>
        <taxon>Pezizomycotina</taxon>
        <taxon>Dothideomycetes</taxon>
        <taxon>Dothideomycetes incertae sedis</taxon>
        <taxon>Trypetheliales</taxon>
        <taxon>Trypetheliaceae</taxon>
        <taxon>Viridothelium</taxon>
    </lineage>
</organism>
<dbReference type="GO" id="GO:0003824">
    <property type="term" value="F:catalytic activity"/>
    <property type="evidence" value="ECO:0007669"/>
    <property type="project" value="InterPro"/>
</dbReference>